<evidence type="ECO:0000256" key="1">
    <source>
        <dbReference type="SAM" id="MobiDB-lite"/>
    </source>
</evidence>
<sequence>MNRTNENLCHSNPGPGSDRSVGSQKPIEQTILACGSSIRRAASVWTRAVR</sequence>
<dbReference type="Proteomes" id="UP001524570">
    <property type="component" value="Unassembled WGS sequence"/>
</dbReference>
<evidence type="ECO:0000313" key="2">
    <source>
        <dbReference type="EMBL" id="MCQ8119490.1"/>
    </source>
</evidence>
<keyword evidence="3" id="KW-1185">Reference proteome</keyword>
<comment type="caution">
    <text evidence="2">The sequence shown here is derived from an EMBL/GenBank/DDBJ whole genome shotgun (WGS) entry which is preliminary data.</text>
</comment>
<feature type="region of interest" description="Disordered" evidence="1">
    <location>
        <begin position="1"/>
        <end position="28"/>
    </location>
</feature>
<name>A0ABT1TY75_9GAMM</name>
<reference evidence="2 3" key="1">
    <citation type="submission" date="2022-07" db="EMBL/GenBank/DDBJ databases">
        <title>Methylomonas rivi sp. nov., Methylomonas rosea sp. nov., Methylomonas aureus sp. nov. and Methylomonas subterranea sp. nov., four novel methanotrophs isolated from a freshwater creek and the deep terrestrial subsurface.</title>
        <authorList>
            <person name="Abin C."/>
            <person name="Sankaranarayanan K."/>
            <person name="Garner C."/>
            <person name="Sindelar R."/>
            <person name="Kotary K."/>
            <person name="Garner R."/>
            <person name="Barclay S."/>
            <person name="Lawson P."/>
            <person name="Krumholz L."/>
        </authorList>
    </citation>
    <scope>NUCLEOTIDE SEQUENCE [LARGE SCALE GENOMIC DNA]</scope>
    <source>
        <strain evidence="2 3">WSC-7</strain>
    </source>
</reference>
<organism evidence="2 3">
    <name type="scientific">Methylomonas rosea</name>
    <dbReference type="NCBI Taxonomy" id="2952227"/>
    <lineage>
        <taxon>Bacteria</taxon>
        <taxon>Pseudomonadati</taxon>
        <taxon>Pseudomonadota</taxon>
        <taxon>Gammaproteobacteria</taxon>
        <taxon>Methylococcales</taxon>
        <taxon>Methylococcaceae</taxon>
        <taxon>Methylomonas</taxon>
    </lineage>
</organism>
<feature type="compositionally biased region" description="Polar residues" evidence="1">
    <location>
        <begin position="1"/>
        <end position="10"/>
    </location>
</feature>
<gene>
    <name evidence="2" type="ORF">NP589_18860</name>
</gene>
<accession>A0ABT1TY75</accession>
<protein>
    <submittedName>
        <fullName evidence="2">Uncharacterized protein</fullName>
    </submittedName>
</protein>
<proteinExistence type="predicted"/>
<dbReference type="RefSeq" id="WP_256608343.1">
    <property type="nucleotide sequence ID" value="NZ_JANIBL010000074.1"/>
</dbReference>
<evidence type="ECO:0000313" key="3">
    <source>
        <dbReference type="Proteomes" id="UP001524570"/>
    </source>
</evidence>
<dbReference type="EMBL" id="JANIBL010000074">
    <property type="protein sequence ID" value="MCQ8119490.1"/>
    <property type="molecule type" value="Genomic_DNA"/>
</dbReference>